<evidence type="ECO:0000313" key="6">
    <source>
        <dbReference type="Proteomes" id="UP000009183"/>
    </source>
</evidence>
<dbReference type="ExpressionAtlas" id="F6HWJ7">
    <property type="expression patterns" value="baseline and differential"/>
</dbReference>
<dbReference type="SUPFAM" id="SSF46785">
    <property type="entry name" value="Winged helix' DNA-binding domain"/>
    <property type="match status" value="1"/>
</dbReference>
<feature type="domain" description="Disease resistance protein Roq1-like winged-helix" evidence="4">
    <location>
        <begin position="17"/>
        <end position="85"/>
    </location>
</feature>
<reference evidence="6" key="1">
    <citation type="journal article" date="2007" name="Nature">
        <title>The grapevine genome sequence suggests ancestral hexaploidization in major angiosperm phyla.</title>
        <authorList>
            <consortium name="The French-Italian Public Consortium for Grapevine Genome Characterization."/>
            <person name="Jaillon O."/>
            <person name="Aury J.-M."/>
            <person name="Noel B."/>
            <person name="Policriti A."/>
            <person name="Clepet C."/>
            <person name="Casagrande A."/>
            <person name="Choisne N."/>
            <person name="Aubourg S."/>
            <person name="Vitulo N."/>
            <person name="Jubin C."/>
            <person name="Vezzi A."/>
            <person name="Legeai F."/>
            <person name="Hugueney P."/>
            <person name="Dasilva C."/>
            <person name="Horner D."/>
            <person name="Mica E."/>
            <person name="Jublot D."/>
            <person name="Poulain J."/>
            <person name="Bruyere C."/>
            <person name="Billault A."/>
            <person name="Segurens B."/>
            <person name="Gouyvenoux M."/>
            <person name="Ugarte E."/>
            <person name="Cattonaro F."/>
            <person name="Anthouard V."/>
            <person name="Vico V."/>
            <person name="Del Fabbro C."/>
            <person name="Alaux M."/>
            <person name="Di Gaspero G."/>
            <person name="Dumas V."/>
            <person name="Felice N."/>
            <person name="Paillard S."/>
            <person name="Juman I."/>
            <person name="Moroldo M."/>
            <person name="Scalabrin S."/>
            <person name="Canaguier A."/>
            <person name="Le Clainche I."/>
            <person name="Malacrida G."/>
            <person name="Durand E."/>
            <person name="Pesole G."/>
            <person name="Laucou V."/>
            <person name="Chatelet P."/>
            <person name="Merdinoglu D."/>
            <person name="Delledonne M."/>
            <person name="Pezzotti M."/>
            <person name="Lecharny A."/>
            <person name="Scarpelli C."/>
            <person name="Artiguenave F."/>
            <person name="Pe M.E."/>
            <person name="Valle G."/>
            <person name="Morgante M."/>
            <person name="Caboche M."/>
            <person name="Adam-Blondon A.-F."/>
            <person name="Weissenbach J."/>
            <person name="Quetier F."/>
            <person name="Wincker P."/>
        </authorList>
    </citation>
    <scope>NUCLEOTIDE SEQUENCE [LARGE SCALE GENOMIC DNA]</scope>
    <source>
        <strain evidence="6">cv. Pinot noir / PN40024</strain>
    </source>
</reference>
<sequence length="450" mass="51892">MKIHNVLKISFDGLDTTQQMILLDIACFFQGEDKDFASKIWDGYELYGEINIGVLLERCLITISYNRLRMHGLIEKMCKKIVREQHGKDTSKWSRLWNPDDIYYAFVSEEGMENVETISLDLSRSKEKWFNTKIVAQMKKVFPKMKNLRLLKVYYSLEIFPEIMEDMEHSKGLSLRESAITELPSSIRLDLSNCENLETLLNSIGMTYVSHLVVRNCPKLHKLPDSLRSMQLKQLDVSCCNLMAGAIPDDLWCLFSLVELNVSGNNIDCIPGGIIRLSRLHTLIMNHCLMLKEIPELPSSLRRIEAYGCPLLETLSSDAKHPLWSSLPNCLKSHIQDIDLPKKSDWMRNRVHVIIPGSRGIPEWISHKSMRDEITIDLPKNWYEDNNFLGFALFSHYPPVDDDRVSSDGLRLLISDGDQFGHVETINFIPLRLDFRPFPFRIGSIMQLSK</sequence>
<feature type="domain" description="C-JID" evidence="3">
    <location>
        <begin position="359"/>
        <end position="393"/>
    </location>
</feature>
<dbReference type="PANTHER" id="PTHR11017">
    <property type="entry name" value="LEUCINE-RICH REPEAT-CONTAINING PROTEIN"/>
    <property type="match status" value="1"/>
</dbReference>
<dbReference type="Proteomes" id="UP000009183">
    <property type="component" value="Unassembled WGS sequence, unordered"/>
</dbReference>
<accession>F6HWJ7</accession>
<evidence type="ECO:0000313" key="5">
    <source>
        <dbReference type="EMBL" id="CCB59061.1"/>
    </source>
</evidence>
<protein>
    <recommendedName>
        <fullName evidence="7">Disease resistance-like protein DSC1</fullName>
    </recommendedName>
</protein>
<organism evidence="5 6">
    <name type="scientific">Vitis vinifera</name>
    <name type="common">Grape</name>
    <dbReference type="NCBI Taxonomy" id="29760"/>
    <lineage>
        <taxon>Eukaryota</taxon>
        <taxon>Viridiplantae</taxon>
        <taxon>Streptophyta</taxon>
        <taxon>Embryophyta</taxon>
        <taxon>Tracheophyta</taxon>
        <taxon>Spermatophyta</taxon>
        <taxon>Magnoliopsida</taxon>
        <taxon>eudicotyledons</taxon>
        <taxon>Gunneridae</taxon>
        <taxon>Pentapetalae</taxon>
        <taxon>rosids</taxon>
        <taxon>Vitales</taxon>
        <taxon>Vitaceae</taxon>
        <taxon>Viteae</taxon>
        <taxon>Vitis</taxon>
    </lineage>
</organism>
<dbReference type="EMBL" id="FN596272">
    <property type="protein sequence ID" value="CCB59061.1"/>
    <property type="molecule type" value="Genomic_DNA"/>
</dbReference>
<dbReference type="PANTHER" id="PTHR11017:SF570">
    <property type="entry name" value="DISEASE RESISTANCE PROTEIN (TIR-NBS CLASS)-RELATED"/>
    <property type="match status" value="1"/>
</dbReference>
<keyword evidence="6" id="KW-1185">Reference proteome</keyword>
<dbReference type="InterPro" id="IPR045344">
    <property type="entry name" value="C-JID"/>
</dbReference>
<proteinExistence type="predicted"/>
<dbReference type="Pfam" id="PF20160">
    <property type="entry name" value="C-JID"/>
    <property type="match status" value="1"/>
</dbReference>
<evidence type="ECO:0000256" key="1">
    <source>
        <dbReference type="ARBA" id="ARBA00022614"/>
    </source>
</evidence>
<evidence type="ECO:0008006" key="7">
    <source>
        <dbReference type="Google" id="ProtNLM"/>
    </source>
</evidence>
<dbReference type="InterPro" id="IPR044974">
    <property type="entry name" value="Disease_R_plants"/>
</dbReference>
<dbReference type="AlphaFoldDB" id="F6HWJ7"/>
<dbReference type="InParanoid" id="F6HWJ7"/>
<keyword evidence="1" id="KW-0433">Leucine-rich repeat</keyword>
<gene>
    <name evidence="5" type="ORF">VIT_00s0160g00110</name>
</gene>
<dbReference type="PaxDb" id="29760-VIT_00s0160g00110.t01"/>
<name>F6HWJ7_VITVI</name>
<evidence type="ECO:0000259" key="3">
    <source>
        <dbReference type="Pfam" id="PF20160"/>
    </source>
</evidence>
<dbReference type="SUPFAM" id="SSF52047">
    <property type="entry name" value="RNI-like"/>
    <property type="match status" value="1"/>
</dbReference>
<dbReference type="InterPro" id="IPR032675">
    <property type="entry name" value="LRR_dom_sf"/>
</dbReference>
<dbReference type="GO" id="GO:0006952">
    <property type="term" value="P:defense response"/>
    <property type="evidence" value="ECO:0007669"/>
    <property type="project" value="InterPro"/>
</dbReference>
<keyword evidence="2" id="KW-0677">Repeat</keyword>
<dbReference type="InterPro" id="IPR058192">
    <property type="entry name" value="WHD_ROQ1-like"/>
</dbReference>
<evidence type="ECO:0000256" key="2">
    <source>
        <dbReference type="ARBA" id="ARBA00022737"/>
    </source>
</evidence>
<dbReference type="HOGENOM" id="CLU_608915_0_0_1"/>
<dbReference type="Gene3D" id="3.80.10.10">
    <property type="entry name" value="Ribonuclease Inhibitor"/>
    <property type="match status" value="1"/>
</dbReference>
<evidence type="ECO:0000259" key="4">
    <source>
        <dbReference type="Pfam" id="PF23282"/>
    </source>
</evidence>
<dbReference type="Pfam" id="PF23282">
    <property type="entry name" value="WHD_ROQ1"/>
    <property type="match status" value="1"/>
</dbReference>
<dbReference type="InterPro" id="IPR036390">
    <property type="entry name" value="WH_DNA-bd_sf"/>
</dbReference>